<dbReference type="EMBL" id="JARBDR010000214">
    <property type="protein sequence ID" value="KAJ8319370.1"/>
    <property type="molecule type" value="Genomic_DNA"/>
</dbReference>
<dbReference type="InterPro" id="IPR026704">
    <property type="entry name" value="KATNIP"/>
</dbReference>
<feature type="domain" description="KATNIP" evidence="1">
    <location>
        <begin position="11"/>
        <end position="84"/>
    </location>
</feature>
<dbReference type="Proteomes" id="UP001217089">
    <property type="component" value="Unassembled WGS sequence"/>
</dbReference>
<dbReference type="PANTHER" id="PTHR21534:SF0">
    <property type="entry name" value="KATANIN-INTERACTING PROTEIN"/>
    <property type="match status" value="1"/>
</dbReference>
<organism evidence="2 3">
    <name type="scientific">Tegillarca granosa</name>
    <name type="common">Malaysian cockle</name>
    <name type="synonym">Anadara granosa</name>
    <dbReference type="NCBI Taxonomy" id="220873"/>
    <lineage>
        <taxon>Eukaryota</taxon>
        <taxon>Metazoa</taxon>
        <taxon>Spiralia</taxon>
        <taxon>Lophotrochozoa</taxon>
        <taxon>Mollusca</taxon>
        <taxon>Bivalvia</taxon>
        <taxon>Autobranchia</taxon>
        <taxon>Pteriomorphia</taxon>
        <taxon>Arcoida</taxon>
        <taxon>Arcoidea</taxon>
        <taxon>Arcidae</taxon>
        <taxon>Tegillarca</taxon>
    </lineage>
</organism>
<gene>
    <name evidence="2" type="ORF">KUTeg_004461</name>
</gene>
<dbReference type="Pfam" id="PF14652">
    <property type="entry name" value="DUF4457"/>
    <property type="match status" value="3"/>
</dbReference>
<evidence type="ECO:0000313" key="2">
    <source>
        <dbReference type="EMBL" id="KAJ8319370.1"/>
    </source>
</evidence>
<feature type="domain" description="KATNIP" evidence="1">
    <location>
        <begin position="280"/>
        <end position="426"/>
    </location>
</feature>
<accession>A0ABQ9FQ27</accession>
<evidence type="ECO:0000259" key="1">
    <source>
        <dbReference type="Pfam" id="PF14652"/>
    </source>
</evidence>
<proteinExistence type="predicted"/>
<comment type="caution">
    <text evidence="2">The sequence shown here is derived from an EMBL/GenBank/DDBJ whole genome shotgun (WGS) entry which is preliminary data.</text>
</comment>
<evidence type="ECO:0000313" key="3">
    <source>
        <dbReference type="Proteomes" id="UP001217089"/>
    </source>
</evidence>
<protein>
    <recommendedName>
        <fullName evidence="1">KATNIP domain-containing protein</fullName>
    </recommendedName>
</protein>
<reference evidence="2 3" key="1">
    <citation type="submission" date="2022-12" db="EMBL/GenBank/DDBJ databases">
        <title>Chromosome-level genome of Tegillarca granosa.</title>
        <authorList>
            <person name="Kim J."/>
        </authorList>
    </citation>
    <scope>NUCLEOTIDE SEQUENCE [LARGE SCALE GENOMIC DNA]</scope>
    <source>
        <strain evidence="2">Teg-2019</strain>
        <tissue evidence="2">Adductor muscle</tissue>
    </source>
</reference>
<dbReference type="InterPro" id="IPR027859">
    <property type="entry name" value="KATNIP_dom"/>
</dbReference>
<feature type="domain" description="KATNIP" evidence="1">
    <location>
        <begin position="201"/>
        <end position="272"/>
    </location>
</feature>
<name>A0ABQ9FQ27_TEGGR</name>
<keyword evidence="3" id="KW-1185">Reference proteome</keyword>
<sequence>MPCKDIPNSLEITADPKDINVLSDYDKDPRVVTNLIDGVTRTRDDVHMWLAPFTAGGNHYIYMTFEKPCKIALMRIWTILFSTDEEILEAVSRNDEAYEGDLFSDDEPDDVPFERPSTADEGEDVFLHFLSRLVIHCISFLYSSIIIYDMNSEILQRPFTRAQGNLKKGVKEEKVITPRPSTSMVTCEGDVIVYKGKCLELNFTATWGDLHYLGLTGLEVVGKDGEALPVSLSMLTANPRDVRSLPGHERDDRTLDKVIDGTNVTMSDEHMWNSFSGDLASQEYETMQMPCGCILFHKTIIFQFQLVSTWGDLYYMGLNGLEVYDIDHNKIELTENNSVNVLGHIQNDVRTPDKLINGINDQSDGCNTWLAPILPGIINRVYLIFDQPTTISMIKLWNYSKTPQRGVKDFALLVDDLLVYNGTLHAVTQGARGILPTCDGPQQYHTILFSDNKEILKKEKHTIVSNQTGEQDVQMTNDKKIMTHYNDPKKAQAGKPVIKVINLRKIIKLQNI</sequence>
<dbReference type="PANTHER" id="PTHR21534">
    <property type="entry name" value="KATANIN-INTERACTING PROTEIN"/>
    <property type="match status" value="1"/>
</dbReference>